<name>A0A6N7F044_9GAMM</name>
<dbReference type="GO" id="GO:0043952">
    <property type="term" value="P:protein transport by the Sec complex"/>
    <property type="evidence" value="ECO:0007669"/>
    <property type="project" value="UniProtKB-UniRule"/>
</dbReference>
<accession>A0A6N7F044</accession>
<dbReference type="InterPro" id="IPR005807">
    <property type="entry name" value="SecE_bac"/>
</dbReference>
<protein>
    <recommendedName>
        <fullName evidence="9">Protein translocase subunit SecE</fullName>
    </recommendedName>
</protein>
<keyword evidence="5 9" id="KW-0653">Protein transport</keyword>
<dbReference type="RefSeq" id="WP_152810988.1">
    <property type="nucleotide sequence ID" value="NZ_WHNW01000016.1"/>
</dbReference>
<keyword evidence="7 9" id="KW-0811">Translocation</keyword>
<evidence type="ECO:0000256" key="5">
    <source>
        <dbReference type="ARBA" id="ARBA00022927"/>
    </source>
</evidence>
<dbReference type="InParanoid" id="A0A6N7F044"/>
<dbReference type="AlphaFoldDB" id="A0A6N7F044"/>
<dbReference type="Pfam" id="PF00584">
    <property type="entry name" value="SecE"/>
    <property type="match status" value="1"/>
</dbReference>
<sequence>MSDAQSKSPIARSKTAHGSHERKAEKGKFDIVFILLSVCLVALALYFVPRALASTGVGFLSDGSGMSKLISVVTAALLGWVALLPAQSYKRIVELLKGGRIEWRKTVKPDRDTVTKTTMMVLAISIFLALLILLIDSLFGWIVRIIIN</sequence>
<evidence type="ECO:0000256" key="9">
    <source>
        <dbReference type="HAMAP-Rule" id="MF_00422"/>
    </source>
</evidence>
<comment type="function">
    <text evidence="9">Essential subunit of the Sec protein translocation channel SecYEG. Clamps together the 2 halves of SecY. May contact the channel plug during translocation.</text>
</comment>
<comment type="caution">
    <text evidence="9">Lacks conserved residue(s) required for the propagation of feature annotation.</text>
</comment>
<dbReference type="PANTHER" id="PTHR33910:SF1">
    <property type="entry name" value="PROTEIN TRANSLOCASE SUBUNIT SECE"/>
    <property type="match status" value="1"/>
</dbReference>
<proteinExistence type="inferred from homology"/>
<dbReference type="PANTHER" id="PTHR33910">
    <property type="entry name" value="PROTEIN TRANSLOCASE SUBUNIT SECE"/>
    <property type="match status" value="1"/>
</dbReference>
<keyword evidence="6 9" id="KW-1133">Transmembrane helix</keyword>
<comment type="subunit">
    <text evidence="9">Component of the Sec protein translocase complex. Heterotrimer consisting of SecY, SecE and SecG subunits. The heterotrimers can form oligomers, although 1 heterotrimer is thought to be able to translocate proteins. Interacts with the ribosome. Interacts with SecDF, and other proteins may be involved. Interacts with SecA.</text>
</comment>
<evidence type="ECO:0000313" key="12">
    <source>
        <dbReference type="Proteomes" id="UP000471298"/>
    </source>
</evidence>
<dbReference type="Proteomes" id="UP000471298">
    <property type="component" value="Unassembled WGS sequence"/>
</dbReference>
<evidence type="ECO:0000256" key="2">
    <source>
        <dbReference type="ARBA" id="ARBA00022448"/>
    </source>
</evidence>
<dbReference type="GO" id="GO:0008320">
    <property type="term" value="F:protein transmembrane transporter activity"/>
    <property type="evidence" value="ECO:0007669"/>
    <property type="project" value="UniProtKB-UniRule"/>
</dbReference>
<feature type="region of interest" description="Disordered" evidence="10">
    <location>
        <begin position="1"/>
        <end position="21"/>
    </location>
</feature>
<dbReference type="InterPro" id="IPR038379">
    <property type="entry name" value="SecE_sf"/>
</dbReference>
<comment type="caution">
    <text evidence="11">The sequence shown here is derived from an EMBL/GenBank/DDBJ whole genome shotgun (WGS) entry which is preliminary data.</text>
</comment>
<organism evidence="11 12">
    <name type="scientific">Ostreibacterium oceani</name>
    <dbReference type="NCBI Taxonomy" id="2654998"/>
    <lineage>
        <taxon>Bacteria</taxon>
        <taxon>Pseudomonadati</taxon>
        <taxon>Pseudomonadota</taxon>
        <taxon>Gammaproteobacteria</taxon>
        <taxon>Cardiobacteriales</taxon>
        <taxon>Ostreibacteriaceae</taxon>
        <taxon>Ostreibacterium</taxon>
    </lineage>
</organism>
<dbReference type="GO" id="GO:0009306">
    <property type="term" value="P:protein secretion"/>
    <property type="evidence" value="ECO:0007669"/>
    <property type="project" value="UniProtKB-UniRule"/>
</dbReference>
<feature type="transmembrane region" description="Helical" evidence="9">
    <location>
        <begin position="69"/>
        <end position="86"/>
    </location>
</feature>
<dbReference type="GO" id="GO:0006605">
    <property type="term" value="P:protein targeting"/>
    <property type="evidence" value="ECO:0007669"/>
    <property type="project" value="UniProtKB-UniRule"/>
</dbReference>
<dbReference type="GO" id="GO:0005886">
    <property type="term" value="C:plasma membrane"/>
    <property type="evidence" value="ECO:0007669"/>
    <property type="project" value="UniProtKB-UniRule"/>
</dbReference>
<reference evidence="11 12" key="1">
    <citation type="submission" date="2019-10" db="EMBL/GenBank/DDBJ databases">
        <title>Cardiobacteriales fam. a chemoheterotrophic member of the order Cardiobacteriales, and proposal of Cardiobacteriales fam. nov.</title>
        <authorList>
            <person name="Wang C."/>
        </authorList>
    </citation>
    <scope>NUCLEOTIDE SEQUENCE [LARGE SCALE GENOMIC DNA]</scope>
    <source>
        <strain evidence="11 12">ML27</strain>
    </source>
</reference>
<dbReference type="EMBL" id="WHNW01000016">
    <property type="protein sequence ID" value="MPV86999.1"/>
    <property type="molecule type" value="Genomic_DNA"/>
</dbReference>
<evidence type="ECO:0000256" key="1">
    <source>
        <dbReference type="ARBA" id="ARBA00004370"/>
    </source>
</evidence>
<evidence type="ECO:0000256" key="4">
    <source>
        <dbReference type="ARBA" id="ARBA00022692"/>
    </source>
</evidence>
<evidence type="ECO:0000256" key="6">
    <source>
        <dbReference type="ARBA" id="ARBA00022989"/>
    </source>
</evidence>
<keyword evidence="4 9" id="KW-0812">Transmembrane</keyword>
<dbReference type="HAMAP" id="MF_00422">
    <property type="entry name" value="SecE"/>
    <property type="match status" value="1"/>
</dbReference>
<dbReference type="GO" id="GO:0065002">
    <property type="term" value="P:intracellular protein transmembrane transport"/>
    <property type="evidence" value="ECO:0007669"/>
    <property type="project" value="UniProtKB-UniRule"/>
</dbReference>
<keyword evidence="8 9" id="KW-0472">Membrane</keyword>
<feature type="transmembrane region" description="Helical" evidence="9">
    <location>
        <begin position="29"/>
        <end position="49"/>
    </location>
</feature>
<evidence type="ECO:0000256" key="8">
    <source>
        <dbReference type="ARBA" id="ARBA00023136"/>
    </source>
</evidence>
<evidence type="ECO:0000256" key="7">
    <source>
        <dbReference type="ARBA" id="ARBA00023010"/>
    </source>
</evidence>
<dbReference type="NCBIfam" id="TIGR00964">
    <property type="entry name" value="secE_bact"/>
    <property type="match status" value="1"/>
</dbReference>
<evidence type="ECO:0000256" key="10">
    <source>
        <dbReference type="SAM" id="MobiDB-lite"/>
    </source>
</evidence>
<keyword evidence="12" id="KW-1185">Reference proteome</keyword>
<gene>
    <name evidence="9 11" type="primary">secE</name>
    <name evidence="11" type="ORF">GCU85_09700</name>
</gene>
<feature type="transmembrane region" description="Helical" evidence="9">
    <location>
        <begin position="121"/>
        <end position="147"/>
    </location>
</feature>
<evidence type="ECO:0000313" key="11">
    <source>
        <dbReference type="EMBL" id="MPV86999.1"/>
    </source>
</evidence>
<keyword evidence="3 9" id="KW-1003">Cell membrane</keyword>
<comment type="similarity">
    <text evidence="9">Belongs to the SecE/SEC61-gamma family.</text>
</comment>
<comment type="subcellular location">
    <subcellularLocation>
        <location evidence="1">Membrane</location>
    </subcellularLocation>
</comment>
<dbReference type="InterPro" id="IPR001901">
    <property type="entry name" value="Translocase_SecE/Sec61-g"/>
</dbReference>
<dbReference type="Gene3D" id="1.20.5.1030">
    <property type="entry name" value="Preprotein translocase secy subunit"/>
    <property type="match status" value="1"/>
</dbReference>
<keyword evidence="2 9" id="KW-0813">Transport</keyword>
<evidence type="ECO:0000256" key="3">
    <source>
        <dbReference type="ARBA" id="ARBA00022475"/>
    </source>
</evidence>